<accession>A0AAD5RBB8</accession>
<dbReference type="Proteomes" id="UP001196413">
    <property type="component" value="Unassembled WGS sequence"/>
</dbReference>
<reference evidence="1" key="1">
    <citation type="submission" date="2021-06" db="EMBL/GenBank/DDBJ databases">
        <title>Parelaphostrongylus tenuis whole genome reference sequence.</title>
        <authorList>
            <person name="Garwood T.J."/>
            <person name="Larsen P.A."/>
            <person name="Fountain-Jones N.M."/>
            <person name="Garbe J.R."/>
            <person name="Macchietto M.G."/>
            <person name="Kania S.A."/>
            <person name="Gerhold R.W."/>
            <person name="Richards J.E."/>
            <person name="Wolf T.M."/>
        </authorList>
    </citation>
    <scope>NUCLEOTIDE SEQUENCE</scope>
    <source>
        <strain evidence="1">MNPRO001-30</strain>
        <tissue evidence="1">Meninges</tissue>
    </source>
</reference>
<protein>
    <submittedName>
        <fullName evidence="1">Uncharacterized protein</fullName>
    </submittedName>
</protein>
<dbReference type="EMBL" id="JAHQIW010007234">
    <property type="protein sequence ID" value="KAJ1373180.1"/>
    <property type="molecule type" value="Genomic_DNA"/>
</dbReference>
<comment type="caution">
    <text evidence="1">The sequence shown here is derived from an EMBL/GenBank/DDBJ whole genome shotgun (WGS) entry which is preliminary data.</text>
</comment>
<dbReference type="AlphaFoldDB" id="A0AAD5RBB8"/>
<evidence type="ECO:0000313" key="1">
    <source>
        <dbReference type="EMBL" id="KAJ1373180.1"/>
    </source>
</evidence>
<proteinExistence type="predicted"/>
<evidence type="ECO:0000313" key="2">
    <source>
        <dbReference type="Proteomes" id="UP001196413"/>
    </source>
</evidence>
<sequence length="60" mass="6664">MLLKAARQLAGNVCNVYGNKLRELAAAVRQKLPHWSNVAPPSPEAASIIEKIWRLQLAEK</sequence>
<keyword evidence="2" id="KW-1185">Reference proteome</keyword>
<gene>
    <name evidence="1" type="ORF">KIN20_035522</name>
</gene>
<name>A0AAD5RBB8_PARTN</name>
<organism evidence="1 2">
    <name type="scientific">Parelaphostrongylus tenuis</name>
    <name type="common">Meningeal worm</name>
    <dbReference type="NCBI Taxonomy" id="148309"/>
    <lineage>
        <taxon>Eukaryota</taxon>
        <taxon>Metazoa</taxon>
        <taxon>Ecdysozoa</taxon>
        <taxon>Nematoda</taxon>
        <taxon>Chromadorea</taxon>
        <taxon>Rhabditida</taxon>
        <taxon>Rhabditina</taxon>
        <taxon>Rhabditomorpha</taxon>
        <taxon>Strongyloidea</taxon>
        <taxon>Metastrongylidae</taxon>
        <taxon>Parelaphostrongylus</taxon>
    </lineage>
</organism>